<evidence type="ECO:0000313" key="2">
    <source>
        <dbReference type="EMBL" id="MDV6375250.1"/>
    </source>
</evidence>
<feature type="transmembrane region" description="Helical" evidence="1">
    <location>
        <begin position="159"/>
        <end position="182"/>
    </location>
</feature>
<gene>
    <name evidence="2" type="ORF">ORD21_11690</name>
</gene>
<feature type="transmembrane region" description="Helical" evidence="1">
    <location>
        <begin position="26"/>
        <end position="45"/>
    </location>
</feature>
<name>A0ABU4DS53_9DEIO</name>
<evidence type="ECO:0000256" key="1">
    <source>
        <dbReference type="SAM" id="Phobius"/>
    </source>
</evidence>
<accession>A0ABU4DS53</accession>
<protein>
    <recommendedName>
        <fullName evidence="4">SMODS and SLOG-associating 2TM effector domain-containing protein</fullName>
    </recommendedName>
</protein>
<reference evidence="2 3" key="1">
    <citation type="submission" date="2022-11" db="EMBL/GenBank/DDBJ databases">
        <title>Deinococcus ZS9-10, Low Temperature and Draught-tolerating, UV-resistant Bacteria from Continental Antarctica.</title>
        <authorList>
            <person name="Cheng L."/>
        </authorList>
    </citation>
    <scope>NUCLEOTIDE SEQUENCE [LARGE SCALE GENOMIC DNA]</scope>
    <source>
        <strain evidence="2 3">ZS9-10</strain>
    </source>
</reference>
<dbReference type="RefSeq" id="WP_317640584.1">
    <property type="nucleotide sequence ID" value="NZ_JAPMIV010000022.1"/>
</dbReference>
<keyword evidence="1" id="KW-0812">Transmembrane</keyword>
<keyword evidence="3" id="KW-1185">Reference proteome</keyword>
<organism evidence="2 3">
    <name type="scientific">Deinococcus arenicola</name>
    <dbReference type="NCBI Taxonomy" id="2994950"/>
    <lineage>
        <taxon>Bacteria</taxon>
        <taxon>Thermotogati</taxon>
        <taxon>Deinococcota</taxon>
        <taxon>Deinococci</taxon>
        <taxon>Deinococcales</taxon>
        <taxon>Deinococcaceae</taxon>
        <taxon>Deinococcus</taxon>
    </lineage>
</organism>
<comment type="caution">
    <text evidence="2">The sequence shown here is derived from an EMBL/GenBank/DDBJ whole genome shotgun (WGS) entry which is preliminary data.</text>
</comment>
<evidence type="ECO:0008006" key="4">
    <source>
        <dbReference type="Google" id="ProtNLM"/>
    </source>
</evidence>
<sequence>MILPTDSTESQLIKLFESSFDSAKSLWVRGFVLDGLSSILSIAIIFTKSYITNTFVVMIIVFTLSSLVVRVSRRRTVAIAEEIRTTHLINNGLGNEILQIDVEHYKQSLNADSIRRFSRRPSRDSPYYDVSDPPGPERLLTMLHESAFFSWKIVKNSKLFYLGLFFYPLLLILISLLVTLILPKSFNDGYVHAQIIQVTIAFLLGFGIFESFLTLSKLENDLGLLNRRLSNMRIRGIIDKQDTVIETWKYALMQSHGEIIPNRLFRQHGQTILSEWNAVDIDIRRHSNQI</sequence>
<dbReference type="Proteomes" id="UP001276150">
    <property type="component" value="Unassembled WGS sequence"/>
</dbReference>
<proteinExistence type="predicted"/>
<feature type="transmembrane region" description="Helical" evidence="1">
    <location>
        <begin position="51"/>
        <end position="69"/>
    </location>
</feature>
<keyword evidence="1" id="KW-0472">Membrane</keyword>
<evidence type="ECO:0000313" key="3">
    <source>
        <dbReference type="Proteomes" id="UP001276150"/>
    </source>
</evidence>
<feature type="transmembrane region" description="Helical" evidence="1">
    <location>
        <begin position="194"/>
        <end position="215"/>
    </location>
</feature>
<dbReference type="EMBL" id="JAPMIV010000022">
    <property type="protein sequence ID" value="MDV6375250.1"/>
    <property type="molecule type" value="Genomic_DNA"/>
</dbReference>
<keyword evidence="1" id="KW-1133">Transmembrane helix</keyword>